<feature type="non-terminal residue" evidence="2">
    <location>
        <position position="182"/>
    </location>
</feature>
<sequence>MNPEQQLFFTGVRLDELKLFLLQKQFCLPPPLVLDEDIILKDMIEAGTRKSLAELKPQFDVALKELKEAIASNSPLSQDELTAAFSASISEANGHIVSSLNKLKQEVKSYGEDGAINKDDMLRACTTAFSQANSHILSSLKKLRQEVKTFGQTSATNNEDIYEACSSSFNQLKSMFDDALQE</sequence>
<dbReference type="KEGG" id="foc:127751191"/>
<gene>
    <name evidence="2" type="primary">LOC127751191</name>
</gene>
<dbReference type="RefSeq" id="XP_052130277.1">
    <property type="nucleotide sequence ID" value="XM_052274317.1"/>
</dbReference>
<evidence type="ECO:0000313" key="1">
    <source>
        <dbReference type="Proteomes" id="UP000504606"/>
    </source>
</evidence>
<dbReference type="AlphaFoldDB" id="A0A9C6X6V8"/>
<name>A0A9C6X6V8_FRAOC</name>
<protein>
    <submittedName>
        <fullName evidence="2">Uncharacterized protein LOC127751191</fullName>
    </submittedName>
</protein>
<reference evidence="2" key="1">
    <citation type="journal article" date="2018" name="Proc. Natl. Acad. Sci. U.S.A.">
        <title>Phylogenomics and the evolution of hemipteroid insects.</title>
        <authorList>
            <person name="Johnson K.P."/>
            <person name="Dietrich C.H."/>
            <person name="Friedrich F."/>
            <person name="Beutel R.G."/>
            <person name="Wipfler B."/>
            <person name="Peters R.S."/>
            <person name="Allen J.M."/>
            <person name="Petersen M."/>
            <person name="Donath A."/>
            <person name="Walden K.K."/>
            <person name="Kozlov A.M."/>
            <person name="Podsiadlowski L."/>
            <person name="Mayer C."/>
            <person name="Meusemann K."/>
            <person name="Vasilikopoulos A."/>
            <person name="Waterhouse R.M."/>
            <person name="Cameron S.L."/>
            <person name="Weirauch C."/>
            <person name="Swanson D.R."/>
            <person name="Percy D.M."/>
            <person name="Hardy N.B."/>
            <person name="Terry I."/>
            <person name="Liu S."/>
            <person name="Zhou X."/>
            <person name="Misof B."/>
            <person name="Robertson H.M."/>
            <person name="Yoshizawa K."/>
        </authorList>
    </citation>
    <scope>NUCLEOTIDE SEQUENCE</scope>
    <source>
        <tissue evidence="2">Whole organism</tissue>
    </source>
</reference>
<proteinExistence type="predicted"/>
<dbReference type="GeneID" id="127751191"/>
<reference evidence="2" key="2">
    <citation type="submission" date="2025-08" db="UniProtKB">
        <authorList>
            <consortium name="RefSeq"/>
        </authorList>
    </citation>
    <scope>IDENTIFICATION</scope>
    <source>
        <tissue evidence="2">Whole organism</tissue>
    </source>
</reference>
<evidence type="ECO:0000313" key="2">
    <source>
        <dbReference type="RefSeq" id="XP_052130277.1"/>
    </source>
</evidence>
<keyword evidence="1" id="KW-1185">Reference proteome</keyword>
<organism evidence="1 2">
    <name type="scientific">Frankliniella occidentalis</name>
    <name type="common">Western flower thrips</name>
    <name type="synonym">Euthrips occidentalis</name>
    <dbReference type="NCBI Taxonomy" id="133901"/>
    <lineage>
        <taxon>Eukaryota</taxon>
        <taxon>Metazoa</taxon>
        <taxon>Ecdysozoa</taxon>
        <taxon>Arthropoda</taxon>
        <taxon>Hexapoda</taxon>
        <taxon>Insecta</taxon>
        <taxon>Pterygota</taxon>
        <taxon>Neoptera</taxon>
        <taxon>Paraneoptera</taxon>
        <taxon>Thysanoptera</taxon>
        <taxon>Terebrantia</taxon>
        <taxon>Thripoidea</taxon>
        <taxon>Thripidae</taxon>
        <taxon>Frankliniella</taxon>
    </lineage>
</organism>
<dbReference type="Proteomes" id="UP000504606">
    <property type="component" value="Unplaced"/>
</dbReference>
<accession>A0A9C6X6V8</accession>